<evidence type="ECO:0000313" key="1">
    <source>
        <dbReference type="EMBL" id="MFC3965628.1"/>
    </source>
</evidence>
<dbReference type="Gene3D" id="3.40.50.150">
    <property type="entry name" value="Vaccinia Virus protein VP39"/>
    <property type="match status" value="1"/>
</dbReference>
<sequence>MARCGEAMHSDSRVLIIEPVGDRHAGTEFDLAMLAIFGGRERRVDEFRTLAAHHGLILDRVVDLSDQRCLLELRAE</sequence>
<evidence type="ECO:0008006" key="3">
    <source>
        <dbReference type="Google" id="ProtNLM"/>
    </source>
</evidence>
<dbReference type="SUPFAM" id="SSF53335">
    <property type="entry name" value="S-adenosyl-L-methionine-dependent methyltransferases"/>
    <property type="match status" value="1"/>
</dbReference>
<dbReference type="Proteomes" id="UP001595696">
    <property type="component" value="Unassembled WGS sequence"/>
</dbReference>
<organism evidence="1 2">
    <name type="scientific">Nocardia jiangsuensis</name>
    <dbReference type="NCBI Taxonomy" id="1691563"/>
    <lineage>
        <taxon>Bacteria</taxon>
        <taxon>Bacillati</taxon>
        <taxon>Actinomycetota</taxon>
        <taxon>Actinomycetes</taxon>
        <taxon>Mycobacteriales</taxon>
        <taxon>Nocardiaceae</taxon>
        <taxon>Nocardia</taxon>
    </lineage>
</organism>
<gene>
    <name evidence="1" type="ORF">ACFO0B_26870</name>
</gene>
<proteinExistence type="predicted"/>
<dbReference type="RefSeq" id="WP_378615872.1">
    <property type="nucleotide sequence ID" value="NZ_JBHSAX010000022.1"/>
</dbReference>
<dbReference type="EMBL" id="JBHSAX010000022">
    <property type="protein sequence ID" value="MFC3965628.1"/>
    <property type="molecule type" value="Genomic_DNA"/>
</dbReference>
<dbReference type="InterPro" id="IPR029063">
    <property type="entry name" value="SAM-dependent_MTases_sf"/>
</dbReference>
<name>A0ABV8E0G8_9NOCA</name>
<comment type="caution">
    <text evidence="1">The sequence shown here is derived from an EMBL/GenBank/DDBJ whole genome shotgun (WGS) entry which is preliminary data.</text>
</comment>
<keyword evidence="2" id="KW-1185">Reference proteome</keyword>
<accession>A0ABV8E0G8</accession>
<protein>
    <recommendedName>
        <fullName evidence="3">O-methyltransferase</fullName>
    </recommendedName>
</protein>
<reference evidence="2" key="1">
    <citation type="journal article" date="2019" name="Int. J. Syst. Evol. Microbiol.">
        <title>The Global Catalogue of Microorganisms (GCM) 10K type strain sequencing project: providing services to taxonomists for standard genome sequencing and annotation.</title>
        <authorList>
            <consortium name="The Broad Institute Genomics Platform"/>
            <consortium name="The Broad Institute Genome Sequencing Center for Infectious Disease"/>
            <person name="Wu L."/>
            <person name="Ma J."/>
        </authorList>
    </citation>
    <scope>NUCLEOTIDE SEQUENCE [LARGE SCALE GENOMIC DNA]</scope>
    <source>
        <strain evidence="2">CGMCC 4.7330</strain>
    </source>
</reference>
<evidence type="ECO:0000313" key="2">
    <source>
        <dbReference type="Proteomes" id="UP001595696"/>
    </source>
</evidence>